<feature type="region of interest" description="Disordered" evidence="1">
    <location>
        <begin position="169"/>
        <end position="204"/>
    </location>
</feature>
<dbReference type="STRING" id="51031.W2TA04"/>
<gene>
    <name evidence="3" type="ORF">NECAME_10766</name>
</gene>
<feature type="compositionally biased region" description="Basic residues" evidence="1">
    <location>
        <begin position="100"/>
        <end position="112"/>
    </location>
</feature>
<dbReference type="OMA" id="MRTYEIY"/>
<evidence type="ECO:0000256" key="1">
    <source>
        <dbReference type="SAM" id="MobiDB-lite"/>
    </source>
</evidence>
<reference evidence="4" key="1">
    <citation type="journal article" date="2014" name="Nat. Genet.">
        <title>Genome of the human hookworm Necator americanus.</title>
        <authorList>
            <person name="Tang Y.T."/>
            <person name="Gao X."/>
            <person name="Rosa B.A."/>
            <person name="Abubucker S."/>
            <person name="Hallsworth-Pepin K."/>
            <person name="Martin J."/>
            <person name="Tyagi R."/>
            <person name="Heizer E."/>
            <person name="Zhang X."/>
            <person name="Bhonagiri-Palsikar V."/>
            <person name="Minx P."/>
            <person name="Warren W.C."/>
            <person name="Wang Q."/>
            <person name="Zhan B."/>
            <person name="Hotez P.J."/>
            <person name="Sternberg P.W."/>
            <person name="Dougall A."/>
            <person name="Gaze S.T."/>
            <person name="Mulvenna J."/>
            <person name="Sotillo J."/>
            <person name="Ranganathan S."/>
            <person name="Rabelo E.M."/>
            <person name="Wilson R.K."/>
            <person name="Felgner P.L."/>
            <person name="Bethony J."/>
            <person name="Hawdon J.M."/>
            <person name="Gasser R.B."/>
            <person name="Loukas A."/>
            <person name="Mitreva M."/>
        </authorList>
    </citation>
    <scope>NUCLEOTIDE SEQUENCE [LARGE SCALE GENOMIC DNA]</scope>
</reference>
<evidence type="ECO:0000256" key="2">
    <source>
        <dbReference type="SAM" id="SignalP"/>
    </source>
</evidence>
<dbReference type="AlphaFoldDB" id="W2TA04"/>
<keyword evidence="4" id="KW-1185">Reference proteome</keyword>
<evidence type="ECO:0000313" key="4">
    <source>
        <dbReference type="Proteomes" id="UP000053676"/>
    </source>
</evidence>
<name>W2TA04_NECAM</name>
<evidence type="ECO:0000313" key="3">
    <source>
        <dbReference type="EMBL" id="ETN77817.1"/>
    </source>
</evidence>
<dbReference type="Proteomes" id="UP000053676">
    <property type="component" value="Unassembled WGS sequence"/>
</dbReference>
<organism evidence="3 4">
    <name type="scientific">Necator americanus</name>
    <name type="common">Human hookworm</name>
    <dbReference type="NCBI Taxonomy" id="51031"/>
    <lineage>
        <taxon>Eukaryota</taxon>
        <taxon>Metazoa</taxon>
        <taxon>Ecdysozoa</taxon>
        <taxon>Nematoda</taxon>
        <taxon>Chromadorea</taxon>
        <taxon>Rhabditida</taxon>
        <taxon>Rhabditina</taxon>
        <taxon>Rhabditomorpha</taxon>
        <taxon>Strongyloidea</taxon>
        <taxon>Ancylostomatidae</taxon>
        <taxon>Bunostominae</taxon>
        <taxon>Necator</taxon>
    </lineage>
</organism>
<feature type="compositionally biased region" description="Basic and acidic residues" evidence="1">
    <location>
        <begin position="169"/>
        <end position="179"/>
    </location>
</feature>
<proteinExistence type="predicted"/>
<feature type="compositionally biased region" description="Gly residues" evidence="1">
    <location>
        <begin position="24"/>
        <end position="99"/>
    </location>
</feature>
<dbReference type="KEGG" id="nai:NECAME_10766"/>
<accession>W2TA04</accession>
<feature type="chain" id="PRO_5004825910" evidence="2">
    <location>
        <begin position="21"/>
        <end position="204"/>
    </location>
</feature>
<sequence>MIRCFVIILVLVAIEGPALARSGGGGGGGHGGGGHGGGGHGGGGHGGGGHGGGGPGHGGPGHGGSGHGGPGHGGPGHGGPGHGGPGHGGPGHGGPGHGGPGHHHGGHDRHHRFPSDRGGPAYTKCNHIFDLSMRTYEIYNKHSRLAETTQILDKKVLPSTHVTNRCAVEKDKKRERPLKSAENGASGKRVAFEEEERRKFGFDV</sequence>
<feature type="compositionally biased region" description="Basic and acidic residues" evidence="1">
    <location>
        <begin position="190"/>
        <end position="204"/>
    </location>
</feature>
<dbReference type="EMBL" id="KI660149">
    <property type="protein sequence ID" value="ETN77817.1"/>
    <property type="molecule type" value="Genomic_DNA"/>
</dbReference>
<keyword evidence="2" id="KW-0732">Signal</keyword>
<feature type="signal peptide" evidence="2">
    <location>
        <begin position="1"/>
        <end position="20"/>
    </location>
</feature>
<protein>
    <submittedName>
        <fullName evidence="3">Uncharacterized protein</fullName>
    </submittedName>
</protein>
<feature type="region of interest" description="Disordered" evidence="1">
    <location>
        <begin position="24"/>
        <end position="119"/>
    </location>
</feature>